<dbReference type="InterPro" id="IPR011042">
    <property type="entry name" value="6-blade_b-propeller_TolB-like"/>
</dbReference>
<dbReference type="SUPFAM" id="SSF82171">
    <property type="entry name" value="DPP6 N-terminal domain-like"/>
    <property type="match status" value="1"/>
</dbReference>
<dbReference type="EMBL" id="JBHSFN010000036">
    <property type="protein sequence ID" value="MFC4591701.1"/>
    <property type="molecule type" value="Genomic_DNA"/>
</dbReference>
<proteinExistence type="predicted"/>
<dbReference type="Gene3D" id="2.120.10.30">
    <property type="entry name" value="TolB, C-terminal domain"/>
    <property type="match status" value="1"/>
</dbReference>
<reference evidence="3" key="1">
    <citation type="journal article" date="2019" name="Int. J. Syst. Evol. Microbiol.">
        <title>The Global Catalogue of Microorganisms (GCM) 10K type strain sequencing project: providing services to taxonomists for standard genome sequencing and annotation.</title>
        <authorList>
            <consortium name="The Broad Institute Genomics Platform"/>
            <consortium name="The Broad Institute Genome Sequencing Center for Infectious Disease"/>
            <person name="Wu L."/>
            <person name="Ma J."/>
        </authorList>
    </citation>
    <scope>NUCLEOTIDE SEQUENCE [LARGE SCALE GENOMIC DNA]</scope>
    <source>
        <strain evidence="3">CCUG 49560</strain>
    </source>
</reference>
<comment type="caution">
    <text evidence="2">The sequence shown here is derived from an EMBL/GenBank/DDBJ whole genome shotgun (WGS) entry which is preliminary data.</text>
</comment>
<feature type="signal peptide" evidence="1">
    <location>
        <begin position="1"/>
        <end position="25"/>
    </location>
</feature>
<protein>
    <submittedName>
        <fullName evidence="2">TolB family protein</fullName>
    </submittedName>
</protein>
<dbReference type="RefSeq" id="WP_262845473.1">
    <property type="nucleotide sequence ID" value="NZ_JANZYP010000039.1"/>
</dbReference>
<dbReference type="Proteomes" id="UP001595891">
    <property type="component" value="Unassembled WGS sequence"/>
</dbReference>
<evidence type="ECO:0000313" key="3">
    <source>
        <dbReference type="Proteomes" id="UP001595891"/>
    </source>
</evidence>
<evidence type="ECO:0000313" key="2">
    <source>
        <dbReference type="EMBL" id="MFC4591701.1"/>
    </source>
</evidence>
<sequence>MKLHLSAGAAIVVALTLAPSVPAGADQAVTARRPLTGAAVYFEYKADAFGVDRYAPGTGFARVGRAPGNNQFSASPDGRKLAWITINGKLVVRAGGRTKAIATTPPGGPCATPAWSPDAKRVAFVGKGDVVTIVNADGTGRRAAGRTAGVCHLAWSGDGRYLAGYAGTADAVHRLDLTTGRAARAKGVKLVNHVQGLSRDGRRVIIHTVPRGGSLGDGAWPATFPPSIVDVVTGAKVPIPVTGRLIGACYLADGRLVVRVAGAVHNTLVVLDEAGKELQRLPEPAAARKRGLLRVLA</sequence>
<gene>
    <name evidence="2" type="ORF">ACFO8L_36805</name>
</gene>
<feature type="chain" id="PRO_5045141699" evidence="1">
    <location>
        <begin position="26"/>
        <end position="297"/>
    </location>
</feature>
<accession>A0ABV9EPU4</accession>
<keyword evidence="3" id="KW-1185">Reference proteome</keyword>
<keyword evidence="1" id="KW-0732">Signal</keyword>
<name>A0ABV9EPU4_9ACTN</name>
<organism evidence="2 3">
    <name type="scientific">Sphaerisporangium corydalis</name>
    <dbReference type="NCBI Taxonomy" id="1441875"/>
    <lineage>
        <taxon>Bacteria</taxon>
        <taxon>Bacillati</taxon>
        <taxon>Actinomycetota</taxon>
        <taxon>Actinomycetes</taxon>
        <taxon>Streptosporangiales</taxon>
        <taxon>Streptosporangiaceae</taxon>
        <taxon>Sphaerisporangium</taxon>
    </lineage>
</organism>
<evidence type="ECO:0000256" key="1">
    <source>
        <dbReference type="SAM" id="SignalP"/>
    </source>
</evidence>